<dbReference type="GO" id="GO:0090313">
    <property type="term" value="P:regulation of protein targeting to membrane"/>
    <property type="evidence" value="ECO:0007669"/>
    <property type="project" value="TreeGrafter"/>
</dbReference>
<dbReference type="STRING" id="317025.Tcr_0118"/>
<evidence type="ECO:0000313" key="4">
    <source>
        <dbReference type="EMBL" id="ABB40714.1"/>
    </source>
</evidence>
<evidence type="ECO:0000259" key="3">
    <source>
        <dbReference type="Pfam" id="PF05170"/>
    </source>
</evidence>
<accession>Q31JF9</accession>
<feature type="region of interest" description="Disordered" evidence="1">
    <location>
        <begin position="1"/>
        <end position="29"/>
    </location>
</feature>
<protein>
    <submittedName>
        <fullName evidence="4">AsmA protein</fullName>
    </submittedName>
</protein>
<feature type="transmembrane region" description="Helical" evidence="2">
    <location>
        <begin position="60"/>
        <end position="82"/>
    </location>
</feature>
<name>Q31JF9_HYDCU</name>
<keyword evidence="2" id="KW-0472">Membrane</keyword>
<dbReference type="EMBL" id="CP000109">
    <property type="protein sequence ID" value="ABB40714.1"/>
    <property type="molecule type" value="Genomic_DNA"/>
</dbReference>
<dbReference type="GO" id="GO:0005886">
    <property type="term" value="C:plasma membrane"/>
    <property type="evidence" value="ECO:0007669"/>
    <property type="project" value="TreeGrafter"/>
</dbReference>
<proteinExistence type="predicted"/>
<keyword evidence="2" id="KW-0812">Transmembrane</keyword>
<dbReference type="eggNOG" id="COG2982">
    <property type="taxonomic scope" value="Bacteria"/>
</dbReference>
<feature type="domain" description="AsmA" evidence="3">
    <location>
        <begin position="63"/>
        <end position="674"/>
    </location>
</feature>
<dbReference type="PANTHER" id="PTHR30441">
    <property type="entry name" value="DUF748 DOMAIN-CONTAINING PROTEIN"/>
    <property type="match status" value="1"/>
</dbReference>
<evidence type="ECO:0000256" key="2">
    <source>
        <dbReference type="SAM" id="Phobius"/>
    </source>
</evidence>
<feature type="region of interest" description="Disordered" evidence="1">
    <location>
        <begin position="473"/>
        <end position="495"/>
    </location>
</feature>
<reference evidence="4" key="1">
    <citation type="submission" date="2006-07" db="EMBL/GenBank/DDBJ databases">
        <title>Complete sequence of Thiomicrospira crunogena XCL-2.</title>
        <authorList>
            <consortium name="US DOE Joint Genome Institute"/>
            <person name="Copeland A."/>
            <person name="Lucas S."/>
            <person name="Lapidus A."/>
            <person name="Barry K."/>
            <person name="Detter J.C."/>
            <person name="Glavina del Rio T."/>
            <person name="Hammon N."/>
            <person name="Israni S."/>
            <person name="Dalin E."/>
            <person name="Tice H."/>
            <person name="Pitluck S."/>
            <person name="Chain P."/>
            <person name="Malfatti S."/>
            <person name="Shin M."/>
            <person name="Vergez L."/>
            <person name="Schmutz J."/>
            <person name="Larimer F."/>
            <person name="Land M."/>
            <person name="Hauser L."/>
            <person name="Kyrpides N."/>
            <person name="Lykidis A."/>
            <person name="Scott K.M."/>
            <person name="Sievert S."/>
            <person name="Kerfeld C."/>
            <person name="Freyermuth S."/>
            <person name="Dobrinski K."/>
            <person name="Boller A."/>
            <person name="Fitzpatrick K."/>
            <person name="Thoma P."/>
            <person name="Moore J."/>
            <person name="Richardson P."/>
        </authorList>
    </citation>
    <scope>NUCLEOTIDE SEQUENCE</scope>
    <source>
        <strain evidence="4">XCL-2</strain>
    </source>
</reference>
<gene>
    <name evidence="4" type="ordered locus">Tcr_0118</name>
</gene>
<keyword evidence="2" id="KW-1133">Transmembrane helix</keyword>
<dbReference type="InterPro" id="IPR052894">
    <property type="entry name" value="AsmA-related"/>
</dbReference>
<dbReference type="KEGG" id="tcx:Tcr_0118"/>
<feature type="compositionally biased region" description="Polar residues" evidence="1">
    <location>
        <begin position="473"/>
        <end position="486"/>
    </location>
</feature>
<dbReference type="HOGENOM" id="CLU_012870_0_0_6"/>
<feature type="compositionally biased region" description="Basic and acidic residues" evidence="1">
    <location>
        <begin position="1"/>
        <end position="15"/>
    </location>
</feature>
<evidence type="ECO:0000256" key="1">
    <source>
        <dbReference type="SAM" id="MobiDB-lite"/>
    </source>
</evidence>
<dbReference type="AlphaFoldDB" id="Q31JF9"/>
<dbReference type="OrthoDB" id="5610455at2"/>
<sequence length="762" mass="86259">MEKKPDSTLEEKVTETTDQPDLPPEKKVYSDDHVCPIKEQRMAKRRGKPAHPVVKWSSRIVMVLAIIPIILVLAFIGAVNFMDYNQYKPQIESEFQKRTGYALKINGPIDVSVWPFALEAKQVELKNRPSFNSPNLAQIDSIQVELSLWNLFVNRHLELLGVELEKPHLFLETNAAGQHNWGLLQKQLAMTAQQPQSPHLRKVAYQVVTTPVAAPSDKSPELVDWHLDSFVLQNAIIEWQNEQAQTHLAMEDFDLMAFDISPNQSFKVLTNFQYDSSEIKSGFHFNVASMLMVNNRFSQWTLSDWTGNVRLVLPKTMQIPEVRVELVGDLFELNFDQQRFHVEQARFRSLKGSLETSMSGTYGRNAETQGDLKAIHINLRKWFRHSGVSFPNFVDKTVLRDVSAEFNWSQTPEQFSVENLAVQLDQSKITGDIWRKQLTEKPQYRFDLAISELNLDRYEAYVDSKNATQSVQKEAKTVSSAPNATKSDPLATARPGKETYLPVGLPITTLRGLQAEGHLHIAKLKAWQMQMQEFEVNLSANAGKLQLAPLDANLYQGTLRSKLLVDVTGKTPHYDWSGRMEGVQLKPFLIDGWQYELLEGQYDSTFHFNTLGVNSFLLKQNLNGSFNANVQKGRFKGMDLNKLLSGQKTSAKDATEFSQLSMVGDIQSGVMALRRMNVKSDRFSAIGTGQLALPTAQLNAVLHTTYHRPPHRLQQLKGVEVPVHLKGTLGNVQWSVDLKKLLSNPANQQKLLNSLQQFLKAS</sequence>
<organism evidence="4">
    <name type="scientific">Hydrogenovibrio crunogenus (strain DSM 25203 / XCL-2)</name>
    <name type="common">Thiomicrospira crunogena</name>
    <dbReference type="NCBI Taxonomy" id="317025"/>
    <lineage>
        <taxon>Bacteria</taxon>
        <taxon>Pseudomonadati</taxon>
        <taxon>Pseudomonadota</taxon>
        <taxon>Gammaproteobacteria</taxon>
        <taxon>Thiotrichales</taxon>
        <taxon>Piscirickettsiaceae</taxon>
        <taxon>Hydrogenovibrio</taxon>
    </lineage>
</organism>
<dbReference type="Pfam" id="PF05170">
    <property type="entry name" value="AsmA"/>
    <property type="match status" value="1"/>
</dbReference>
<dbReference type="PANTHER" id="PTHR30441:SF4">
    <property type="entry name" value="PROTEIN ASMA"/>
    <property type="match status" value="1"/>
</dbReference>
<dbReference type="InterPro" id="IPR007844">
    <property type="entry name" value="AsmA"/>
</dbReference>